<dbReference type="Pfam" id="PF01478">
    <property type="entry name" value="Peptidase_A24"/>
    <property type="match status" value="1"/>
</dbReference>
<dbReference type="STRING" id="721133.SAMN05216176_102263"/>
<feature type="transmembrane region" description="Helical" evidence="6">
    <location>
        <begin position="57"/>
        <end position="77"/>
    </location>
</feature>
<sequence>MLEAAIFVIFPFCMAFAAVSDMLSMTIANRVSVLLIVAFLVIAPFTGMAWSTIGLHLAAVAAVLAVTFALFAIGGMGGGDAKLIAATSIWFGFSPALVEYLALASVVGGALTLAILSFRNSPLSLIGGNNLFLKHFANTKVGVPYGIALGVAGLLAFPQSPLTQWAIEKVSAF</sequence>
<keyword evidence="5 6" id="KW-0472">Membrane</keyword>
<proteinExistence type="predicted"/>
<reference evidence="8 9" key="1">
    <citation type="journal article" date="2012" name="J. Bacteriol.">
        <title>Genome Sequence of Nitratireductor indicus Type Strain C115.</title>
        <authorList>
            <person name="Lai Q."/>
            <person name="Li G."/>
            <person name="Yu Z."/>
            <person name="Shao Z."/>
        </authorList>
    </citation>
    <scope>NUCLEOTIDE SEQUENCE [LARGE SCALE GENOMIC DNA]</scope>
    <source>
        <strain evidence="8 9">C115</strain>
    </source>
</reference>
<feature type="transmembrane region" description="Helical" evidence="6">
    <location>
        <begin position="97"/>
        <end position="116"/>
    </location>
</feature>
<evidence type="ECO:0000256" key="4">
    <source>
        <dbReference type="ARBA" id="ARBA00022989"/>
    </source>
</evidence>
<keyword evidence="4 6" id="KW-1133">Transmembrane helix</keyword>
<organism evidence="8 9">
    <name type="scientific">Nitratireductor indicus C115</name>
    <dbReference type="NCBI Taxonomy" id="1231190"/>
    <lineage>
        <taxon>Bacteria</taxon>
        <taxon>Pseudomonadati</taxon>
        <taxon>Pseudomonadota</taxon>
        <taxon>Alphaproteobacteria</taxon>
        <taxon>Hyphomicrobiales</taxon>
        <taxon>Phyllobacteriaceae</taxon>
        <taxon>Nitratireductor</taxon>
    </lineage>
</organism>
<comment type="subcellular location">
    <subcellularLocation>
        <location evidence="1">Cell membrane</location>
        <topology evidence="1">Multi-pass membrane protein</topology>
    </subcellularLocation>
</comment>
<dbReference type="EMBL" id="AMSI01000001">
    <property type="protein sequence ID" value="EKF44335.1"/>
    <property type="molecule type" value="Genomic_DNA"/>
</dbReference>
<gene>
    <name evidence="8" type="ORF">NA8A_01295</name>
</gene>
<name>K2NYJ7_9HYPH</name>
<feature type="domain" description="Prepilin type IV endopeptidase peptidase" evidence="7">
    <location>
        <begin position="9"/>
        <end position="112"/>
    </location>
</feature>
<dbReference type="Proteomes" id="UP000007374">
    <property type="component" value="Unassembled WGS sequence"/>
</dbReference>
<evidence type="ECO:0000256" key="3">
    <source>
        <dbReference type="ARBA" id="ARBA00022692"/>
    </source>
</evidence>
<evidence type="ECO:0000256" key="2">
    <source>
        <dbReference type="ARBA" id="ARBA00022475"/>
    </source>
</evidence>
<evidence type="ECO:0000256" key="6">
    <source>
        <dbReference type="SAM" id="Phobius"/>
    </source>
</evidence>
<dbReference type="Gene3D" id="1.20.120.1220">
    <property type="match status" value="1"/>
</dbReference>
<dbReference type="GO" id="GO:0005886">
    <property type="term" value="C:plasma membrane"/>
    <property type="evidence" value="ECO:0007669"/>
    <property type="project" value="UniProtKB-SubCell"/>
</dbReference>
<dbReference type="PANTHER" id="PTHR36506">
    <property type="entry name" value="PREFLAGELLIN PEPTIDASE"/>
    <property type="match status" value="1"/>
</dbReference>
<dbReference type="PANTHER" id="PTHR36506:SF1">
    <property type="entry name" value="PREFLAGELLIN PEPTIDASE"/>
    <property type="match status" value="1"/>
</dbReference>
<keyword evidence="2" id="KW-1003">Cell membrane</keyword>
<dbReference type="AlphaFoldDB" id="K2NYJ7"/>
<dbReference type="GO" id="GO:0004190">
    <property type="term" value="F:aspartic-type endopeptidase activity"/>
    <property type="evidence" value="ECO:0007669"/>
    <property type="project" value="InterPro"/>
</dbReference>
<dbReference type="InterPro" id="IPR052218">
    <property type="entry name" value="Preflagellin_Peptidase"/>
</dbReference>
<dbReference type="RefSeq" id="WP_009449416.1">
    <property type="nucleotide sequence ID" value="NZ_AMSI01000001.1"/>
</dbReference>
<evidence type="ECO:0000256" key="1">
    <source>
        <dbReference type="ARBA" id="ARBA00004651"/>
    </source>
</evidence>
<dbReference type="PATRIC" id="fig|1231190.3.peg.274"/>
<keyword evidence="9" id="KW-1185">Reference proteome</keyword>
<accession>K2NYJ7</accession>
<dbReference type="OrthoDB" id="5329005at2"/>
<evidence type="ECO:0000256" key="5">
    <source>
        <dbReference type="ARBA" id="ARBA00023136"/>
    </source>
</evidence>
<feature type="transmembrane region" description="Helical" evidence="6">
    <location>
        <begin position="27"/>
        <end position="50"/>
    </location>
</feature>
<evidence type="ECO:0000313" key="9">
    <source>
        <dbReference type="Proteomes" id="UP000007374"/>
    </source>
</evidence>
<evidence type="ECO:0000313" key="8">
    <source>
        <dbReference type="EMBL" id="EKF44335.1"/>
    </source>
</evidence>
<dbReference type="eggNOG" id="COG4960">
    <property type="taxonomic scope" value="Bacteria"/>
</dbReference>
<evidence type="ECO:0000259" key="7">
    <source>
        <dbReference type="Pfam" id="PF01478"/>
    </source>
</evidence>
<dbReference type="InterPro" id="IPR000045">
    <property type="entry name" value="Prepilin_IV_endopep_pep"/>
</dbReference>
<protein>
    <submittedName>
        <fullName evidence="8">Peptidase A24A, prepilin type IV</fullName>
    </submittedName>
</protein>
<comment type="caution">
    <text evidence="8">The sequence shown here is derived from an EMBL/GenBank/DDBJ whole genome shotgun (WGS) entry which is preliminary data.</text>
</comment>
<keyword evidence="3 6" id="KW-0812">Transmembrane</keyword>